<name>A0A8C5S6H7_LATLA</name>
<dbReference type="InterPro" id="IPR036706">
    <property type="entry name" value="VOMI_sf"/>
</dbReference>
<sequence length="190" mass="20981">TEKHSLMRVVLTTLLLTISCCLWNTEARKYSYELNVLNAGYWGKWGQKAFCDKGYANGFSLKVEEKQGAKDDTALNGIRLYCTDGTTIESTVGPWGTWTRVQSCLTGYLVSFSLKVEPSQQMGDDTAANNIQFTCSDGAVLVGLGLSWGEWGPWSLRCLSGGIFGMRTRVEDKQGIGDDTALNNVHFYCC</sequence>
<dbReference type="Gene3D" id="2.100.10.20">
    <property type="entry name" value="Vitelline membrane outer layer protein I (VOMI)"/>
    <property type="match status" value="1"/>
</dbReference>
<keyword evidence="3" id="KW-1185">Reference proteome</keyword>
<evidence type="ECO:0000313" key="3">
    <source>
        <dbReference type="Proteomes" id="UP000694406"/>
    </source>
</evidence>
<dbReference type="PANTHER" id="PTHR18841">
    <property type="entry name" value="VITELLINE MEMBRANE OUTER LAYER PROTEIN I-RELATED"/>
    <property type="match status" value="1"/>
</dbReference>
<reference evidence="2" key="1">
    <citation type="submission" date="2025-08" db="UniProtKB">
        <authorList>
            <consortium name="Ensembl"/>
        </authorList>
    </citation>
    <scope>IDENTIFICATION</scope>
</reference>
<keyword evidence="1" id="KW-0732">Signal</keyword>
<feature type="signal peptide" evidence="1">
    <location>
        <begin position="1"/>
        <end position="27"/>
    </location>
</feature>
<reference evidence="2" key="2">
    <citation type="submission" date="2025-09" db="UniProtKB">
        <authorList>
            <consortium name="Ensembl"/>
        </authorList>
    </citation>
    <scope>IDENTIFICATION</scope>
</reference>
<dbReference type="Pfam" id="PF03762">
    <property type="entry name" value="VOMI"/>
    <property type="match status" value="1"/>
</dbReference>
<dbReference type="Ensembl" id="ENSLLTT00000014333.1">
    <property type="protein sequence ID" value="ENSLLTP00000013794.1"/>
    <property type="gene ID" value="ENSLLTG00000010569.1"/>
</dbReference>
<accession>A0A8C5S6H7</accession>
<protein>
    <submittedName>
        <fullName evidence="2">Uncharacterized protein</fullName>
    </submittedName>
</protein>
<evidence type="ECO:0000313" key="2">
    <source>
        <dbReference type="Ensembl" id="ENSLLTP00000013794.1"/>
    </source>
</evidence>
<dbReference type="Proteomes" id="UP000694406">
    <property type="component" value="Unplaced"/>
</dbReference>
<dbReference type="PANTHER" id="PTHR18841:SF2">
    <property type="entry name" value="VITELLINE MEMBRANE OUTER LAYER PROTEIN 1 HOMOLOG"/>
    <property type="match status" value="1"/>
</dbReference>
<feature type="chain" id="PRO_5034815624" evidence="1">
    <location>
        <begin position="28"/>
        <end position="190"/>
    </location>
</feature>
<dbReference type="GO" id="GO:0005615">
    <property type="term" value="C:extracellular space"/>
    <property type="evidence" value="ECO:0007669"/>
    <property type="project" value="TreeGrafter"/>
</dbReference>
<dbReference type="SUPFAM" id="SSF51092">
    <property type="entry name" value="Vitelline membrane outer protein-I (VMO-I)"/>
    <property type="match status" value="1"/>
</dbReference>
<dbReference type="InterPro" id="IPR005515">
    <property type="entry name" value="VOMI"/>
</dbReference>
<dbReference type="AlphaFoldDB" id="A0A8C5S6H7"/>
<dbReference type="CDD" id="cd00220">
    <property type="entry name" value="VMO-I"/>
    <property type="match status" value="1"/>
</dbReference>
<organism evidence="2 3">
    <name type="scientific">Laticauda laticaudata</name>
    <name type="common">Blue-ringed sea krait</name>
    <name type="synonym">Blue-lipped sea krait</name>
    <dbReference type="NCBI Taxonomy" id="8630"/>
    <lineage>
        <taxon>Eukaryota</taxon>
        <taxon>Metazoa</taxon>
        <taxon>Chordata</taxon>
        <taxon>Craniata</taxon>
        <taxon>Vertebrata</taxon>
        <taxon>Euteleostomi</taxon>
        <taxon>Lepidosauria</taxon>
        <taxon>Squamata</taxon>
        <taxon>Bifurcata</taxon>
        <taxon>Unidentata</taxon>
        <taxon>Episquamata</taxon>
        <taxon>Toxicofera</taxon>
        <taxon>Serpentes</taxon>
        <taxon>Colubroidea</taxon>
        <taxon>Elapidae</taxon>
        <taxon>Laticaudinae</taxon>
        <taxon>Laticauda</taxon>
    </lineage>
</organism>
<dbReference type="GeneTree" id="ENSGT00390000009313"/>
<evidence type="ECO:0000256" key="1">
    <source>
        <dbReference type="SAM" id="SignalP"/>
    </source>
</evidence>
<proteinExistence type="predicted"/>